<name>A0A7V8V953_9BACT</name>
<comment type="cofactor">
    <cofactor evidence="5">
        <name>Mg(2+)</name>
        <dbReference type="ChEBI" id="CHEBI:18420"/>
    </cofactor>
</comment>
<feature type="binding site" evidence="4">
    <location>
        <position position="50"/>
    </location>
    <ligand>
        <name>substrate</name>
    </ligand>
</feature>
<dbReference type="Proteomes" id="UP000551616">
    <property type="component" value="Unassembled WGS sequence"/>
</dbReference>
<organism evidence="6 7">
    <name type="scientific">Bremerella alba</name>
    <dbReference type="NCBI Taxonomy" id="980252"/>
    <lineage>
        <taxon>Bacteria</taxon>
        <taxon>Pseudomonadati</taxon>
        <taxon>Planctomycetota</taxon>
        <taxon>Planctomycetia</taxon>
        <taxon>Pirellulales</taxon>
        <taxon>Pirellulaceae</taxon>
        <taxon>Bremerella</taxon>
    </lineage>
</organism>
<evidence type="ECO:0000256" key="2">
    <source>
        <dbReference type="ARBA" id="ARBA00022741"/>
    </source>
</evidence>
<dbReference type="AlphaFoldDB" id="A0A7V8V953"/>
<evidence type="ECO:0000256" key="5">
    <source>
        <dbReference type="RuleBase" id="RU361279"/>
    </source>
</evidence>
<dbReference type="GO" id="GO:0030272">
    <property type="term" value="F:5-formyltetrahydrofolate cyclo-ligase activity"/>
    <property type="evidence" value="ECO:0007669"/>
    <property type="project" value="UniProtKB-EC"/>
</dbReference>
<keyword evidence="2 4" id="KW-0547">Nucleotide-binding</keyword>
<keyword evidence="5" id="KW-0479">Metal-binding</keyword>
<dbReference type="GO" id="GO:0035999">
    <property type="term" value="P:tetrahydrofolate interconversion"/>
    <property type="evidence" value="ECO:0007669"/>
    <property type="project" value="TreeGrafter"/>
</dbReference>
<dbReference type="GO" id="GO:0046872">
    <property type="term" value="F:metal ion binding"/>
    <property type="evidence" value="ECO:0007669"/>
    <property type="project" value="UniProtKB-KW"/>
</dbReference>
<proteinExistence type="inferred from homology"/>
<dbReference type="GO" id="GO:0005524">
    <property type="term" value="F:ATP binding"/>
    <property type="evidence" value="ECO:0007669"/>
    <property type="project" value="UniProtKB-KW"/>
</dbReference>
<dbReference type="InterPro" id="IPR037171">
    <property type="entry name" value="NagB/RpiA_transferase-like"/>
</dbReference>
<reference evidence="6 7" key="1">
    <citation type="submission" date="2020-05" db="EMBL/GenBank/DDBJ databases">
        <title>Bremerella alba sp. nov., a novel planctomycete isolated from the surface of the macroalga Fucus spiralis.</title>
        <authorList>
            <person name="Godinho O."/>
            <person name="Botelho R."/>
            <person name="Albuquerque L."/>
            <person name="Wiegand S."/>
            <person name="Da Costa M.S."/>
            <person name="Lobo-Da-Cunha A."/>
            <person name="Jogler C."/>
            <person name="Lage O.M."/>
        </authorList>
    </citation>
    <scope>NUCLEOTIDE SEQUENCE [LARGE SCALE GENOMIC DNA]</scope>
    <source>
        <strain evidence="6 7">FF15</strain>
    </source>
</reference>
<dbReference type="Gene3D" id="3.40.50.10420">
    <property type="entry name" value="NagB/RpiA/CoA transferase-like"/>
    <property type="match status" value="1"/>
</dbReference>
<gene>
    <name evidence="6" type="primary">yqgN</name>
    <name evidence="6" type="ORF">HOV93_44500</name>
</gene>
<keyword evidence="7" id="KW-1185">Reference proteome</keyword>
<dbReference type="EC" id="6.3.3.2" evidence="5"/>
<evidence type="ECO:0000256" key="1">
    <source>
        <dbReference type="ARBA" id="ARBA00010638"/>
    </source>
</evidence>
<comment type="similarity">
    <text evidence="1 5">Belongs to the 5-formyltetrahydrofolate cyclo-ligase family.</text>
</comment>
<dbReference type="GO" id="GO:0009396">
    <property type="term" value="P:folic acid-containing compound biosynthetic process"/>
    <property type="evidence" value="ECO:0007669"/>
    <property type="project" value="TreeGrafter"/>
</dbReference>
<comment type="catalytic activity">
    <reaction evidence="5">
        <text>(6S)-5-formyl-5,6,7,8-tetrahydrofolate + ATP = (6R)-5,10-methenyltetrahydrofolate + ADP + phosphate</text>
        <dbReference type="Rhea" id="RHEA:10488"/>
        <dbReference type="ChEBI" id="CHEBI:30616"/>
        <dbReference type="ChEBI" id="CHEBI:43474"/>
        <dbReference type="ChEBI" id="CHEBI:57455"/>
        <dbReference type="ChEBI" id="CHEBI:57457"/>
        <dbReference type="ChEBI" id="CHEBI:456216"/>
        <dbReference type="EC" id="6.3.3.2"/>
    </reaction>
</comment>
<evidence type="ECO:0000313" key="7">
    <source>
        <dbReference type="Proteomes" id="UP000551616"/>
    </source>
</evidence>
<dbReference type="PIRSF" id="PIRSF006806">
    <property type="entry name" value="FTHF_cligase"/>
    <property type="match status" value="1"/>
</dbReference>
<evidence type="ECO:0000256" key="4">
    <source>
        <dbReference type="PIRSR" id="PIRSR006806-1"/>
    </source>
</evidence>
<dbReference type="PANTHER" id="PTHR23407">
    <property type="entry name" value="ATPASE INHIBITOR/5-FORMYLTETRAHYDROFOLATE CYCLO-LIGASE"/>
    <property type="match status" value="1"/>
</dbReference>
<dbReference type="PANTHER" id="PTHR23407:SF1">
    <property type="entry name" value="5-FORMYLTETRAHYDROFOLATE CYCLO-LIGASE"/>
    <property type="match status" value="1"/>
</dbReference>
<accession>A0A7V8V953</accession>
<dbReference type="Pfam" id="PF01812">
    <property type="entry name" value="5-FTHF_cyc-lig"/>
    <property type="match status" value="1"/>
</dbReference>
<dbReference type="InterPro" id="IPR024185">
    <property type="entry name" value="FTHF_cligase-like_sf"/>
</dbReference>
<evidence type="ECO:0000256" key="3">
    <source>
        <dbReference type="ARBA" id="ARBA00022840"/>
    </source>
</evidence>
<dbReference type="NCBIfam" id="TIGR02727">
    <property type="entry name" value="MTHFS_bact"/>
    <property type="match status" value="1"/>
</dbReference>
<dbReference type="RefSeq" id="WP_207398632.1">
    <property type="nucleotide sequence ID" value="NZ_JABRWO010000013.1"/>
</dbReference>
<feature type="binding site" evidence="4">
    <location>
        <begin position="6"/>
        <end position="10"/>
    </location>
    <ligand>
        <name>ATP</name>
        <dbReference type="ChEBI" id="CHEBI:30616"/>
    </ligand>
</feature>
<sequence>MNPSDKNDIRREAIARRQALDDGSQRSEAIQHRLLTEFPIREGSNWLVYVSVRNEVKTMGILEEVLRVKGQVVVPYCLSNNELGLFLLTDLQQLEHGSFGIKEPLAALRSERSVPSETLDTVVMPGVAFDRRGNRIGYGKGYFDRLLKTLSGDCIKVGLAYDCQIYPKIPSEAHDLPVDHLITETQMIRCSAKV</sequence>
<dbReference type="EMBL" id="JABRWO010000013">
    <property type="protein sequence ID" value="MBA2117254.1"/>
    <property type="molecule type" value="Genomic_DNA"/>
</dbReference>
<dbReference type="SUPFAM" id="SSF100950">
    <property type="entry name" value="NagB/RpiA/CoA transferase-like"/>
    <property type="match status" value="1"/>
</dbReference>
<feature type="binding site" evidence="4">
    <location>
        <position position="55"/>
    </location>
    <ligand>
        <name>substrate</name>
    </ligand>
</feature>
<protein>
    <recommendedName>
        <fullName evidence="5">5-formyltetrahydrofolate cyclo-ligase</fullName>
        <ecNumber evidence="5">6.3.3.2</ecNumber>
    </recommendedName>
</protein>
<comment type="caution">
    <text evidence="6">The sequence shown here is derived from an EMBL/GenBank/DDBJ whole genome shotgun (WGS) entry which is preliminary data.</text>
</comment>
<evidence type="ECO:0000313" key="6">
    <source>
        <dbReference type="EMBL" id="MBA2117254.1"/>
    </source>
</evidence>
<dbReference type="InterPro" id="IPR002698">
    <property type="entry name" value="FTHF_cligase"/>
</dbReference>
<keyword evidence="5" id="KW-0460">Magnesium</keyword>
<keyword evidence="3 4" id="KW-0067">ATP-binding</keyword>